<evidence type="ECO:0000313" key="4">
    <source>
        <dbReference type="Proteomes" id="UP000194236"/>
    </source>
</evidence>
<dbReference type="InterPro" id="IPR032675">
    <property type="entry name" value="LRR_dom_sf"/>
</dbReference>
<feature type="region of interest" description="Disordered" evidence="1">
    <location>
        <begin position="50"/>
        <end position="75"/>
    </location>
</feature>
<accession>A0A1Y3BQZ9</accession>
<dbReference type="OrthoDB" id="61560at2759"/>
<keyword evidence="4" id="KW-1185">Reference proteome</keyword>
<dbReference type="Gene3D" id="1.20.1280.50">
    <property type="match status" value="1"/>
</dbReference>
<dbReference type="EMBL" id="MUJZ01003890">
    <property type="protein sequence ID" value="OTF83390.1"/>
    <property type="molecule type" value="Genomic_DNA"/>
</dbReference>
<feature type="compositionally biased region" description="Low complexity" evidence="1">
    <location>
        <begin position="1"/>
        <end position="13"/>
    </location>
</feature>
<dbReference type="PROSITE" id="PS50181">
    <property type="entry name" value="FBOX"/>
    <property type="match status" value="1"/>
</dbReference>
<feature type="region of interest" description="Disordered" evidence="1">
    <location>
        <begin position="1"/>
        <end position="38"/>
    </location>
</feature>
<protein>
    <recommendedName>
        <fullName evidence="2">F-box domain-containing protein</fullName>
    </recommendedName>
</protein>
<proteinExistence type="predicted"/>
<dbReference type="Gene3D" id="3.80.10.10">
    <property type="entry name" value="Ribonuclease Inhibitor"/>
    <property type="match status" value="1"/>
</dbReference>
<feature type="non-terminal residue" evidence="3">
    <location>
        <position position="1"/>
    </location>
</feature>
<organism evidence="3 4">
    <name type="scientific">Euroglyphus maynei</name>
    <name type="common">Mayne's house dust mite</name>
    <dbReference type="NCBI Taxonomy" id="6958"/>
    <lineage>
        <taxon>Eukaryota</taxon>
        <taxon>Metazoa</taxon>
        <taxon>Ecdysozoa</taxon>
        <taxon>Arthropoda</taxon>
        <taxon>Chelicerata</taxon>
        <taxon>Arachnida</taxon>
        <taxon>Acari</taxon>
        <taxon>Acariformes</taxon>
        <taxon>Sarcoptiformes</taxon>
        <taxon>Astigmata</taxon>
        <taxon>Psoroptidia</taxon>
        <taxon>Analgoidea</taxon>
        <taxon>Pyroglyphidae</taxon>
        <taxon>Pyroglyphinae</taxon>
        <taxon>Euroglyphus</taxon>
    </lineage>
</organism>
<evidence type="ECO:0000313" key="3">
    <source>
        <dbReference type="EMBL" id="OTF83390.1"/>
    </source>
</evidence>
<dbReference type="InterPro" id="IPR001810">
    <property type="entry name" value="F-box_dom"/>
</dbReference>
<dbReference type="Proteomes" id="UP000194236">
    <property type="component" value="Unassembled WGS sequence"/>
</dbReference>
<comment type="caution">
    <text evidence="3">The sequence shown here is derived from an EMBL/GenBank/DDBJ whole genome shotgun (WGS) entry which is preliminary data.</text>
</comment>
<dbReference type="SUPFAM" id="SSF52047">
    <property type="entry name" value="RNI-like"/>
    <property type="match status" value="1"/>
</dbReference>
<dbReference type="AlphaFoldDB" id="A0A1Y3BQZ9"/>
<gene>
    <name evidence="3" type="ORF">BLA29_004582</name>
</gene>
<sequence length="470" mass="53295">PPYVSTPPSSSPHHNAHPFQTESSNNPLKFQPAKSANGHSVVIKDRTQPLTSISNGHHSSSTLTMNGHSSGATKSDRLTTMNYNYLNSAQKLLHENQSLLNETAQQMARTHYYSTLNHGGGIYPGSHKTQPINPKSKWLKYQQKHFNFFNRFDSMISIVANLVEYLDFKDILNLRLVNRQWSHLLSKQIIWRHLRLQGLPVSDWEKLGAAIRCSKTSLKSINFTGVRIWPNPQSPNKQALTRNEKICQFWKGFQQILPEIDQIESLKFGSVPMFVIEDLLNSTEKQPLSKIHTLVVSNLFDEADPNQSCSLKFLSKIASTHNSLKSLQLDSNNGLVLTEDDQQSILSALKQLSKLHTFECVSLKDFTIEQFAQLFGHLNSGCLNHLSIGSCSSWFNQPEKDSSKVETLFENLSKFISLTSLRLRDVNINSGHSSHLVNIFEYLIVVENLILENVVIQKSGKIFNFYLFMN</sequence>
<reference evidence="3 4" key="1">
    <citation type="submission" date="2017-03" db="EMBL/GenBank/DDBJ databases">
        <title>Genome Survey of Euroglyphus maynei.</title>
        <authorList>
            <person name="Arlian L.G."/>
            <person name="Morgan M.S."/>
            <person name="Rider S.D."/>
        </authorList>
    </citation>
    <scope>NUCLEOTIDE SEQUENCE [LARGE SCALE GENOMIC DNA]</scope>
    <source>
        <strain evidence="3">Arlian Lab</strain>
        <tissue evidence="3">Whole body</tissue>
    </source>
</reference>
<evidence type="ECO:0000256" key="1">
    <source>
        <dbReference type="SAM" id="MobiDB-lite"/>
    </source>
</evidence>
<feature type="domain" description="F-box" evidence="2">
    <location>
        <begin position="158"/>
        <end position="194"/>
    </location>
</feature>
<evidence type="ECO:0000259" key="2">
    <source>
        <dbReference type="PROSITE" id="PS50181"/>
    </source>
</evidence>
<name>A0A1Y3BQZ9_EURMA</name>
<dbReference type="Pfam" id="PF12937">
    <property type="entry name" value="F-box-like"/>
    <property type="match status" value="1"/>
</dbReference>